<keyword evidence="1" id="KW-1133">Transmembrane helix</keyword>
<evidence type="ECO:0000313" key="3">
    <source>
        <dbReference type="EMBL" id="MFD1610508.1"/>
    </source>
</evidence>
<evidence type="ECO:0000313" key="4">
    <source>
        <dbReference type="Proteomes" id="UP001597115"/>
    </source>
</evidence>
<keyword evidence="1" id="KW-0472">Membrane</keyword>
<reference evidence="4" key="1">
    <citation type="journal article" date="2019" name="Int. J. Syst. Evol. Microbiol.">
        <title>The Global Catalogue of Microorganisms (GCM) 10K type strain sequencing project: providing services to taxonomists for standard genome sequencing and annotation.</title>
        <authorList>
            <consortium name="The Broad Institute Genomics Platform"/>
            <consortium name="The Broad Institute Genome Sequencing Center for Infectious Disease"/>
            <person name="Wu L."/>
            <person name="Ma J."/>
        </authorList>
    </citation>
    <scope>NUCLEOTIDE SEQUENCE [LARGE SCALE GENOMIC DNA]</scope>
    <source>
        <strain evidence="4">CGMCC 1.16275</strain>
    </source>
</reference>
<evidence type="ECO:0000256" key="1">
    <source>
        <dbReference type="SAM" id="Phobius"/>
    </source>
</evidence>
<keyword evidence="2" id="KW-0732">Signal</keyword>
<keyword evidence="4" id="KW-1185">Reference proteome</keyword>
<proteinExistence type="predicted"/>
<keyword evidence="1" id="KW-0812">Transmembrane</keyword>
<dbReference type="Proteomes" id="UP001597115">
    <property type="component" value="Unassembled WGS sequence"/>
</dbReference>
<dbReference type="RefSeq" id="WP_380886233.1">
    <property type="nucleotide sequence ID" value="NZ_JBHUDY010000001.1"/>
</dbReference>
<gene>
    <name evidence="3" type="ORF">ACFSCW_01685</name>
</gene>
<sequence length="81" mass="7725">MKLFASALVSIGMMAAVPSTAIAQTSSASKLSVVSARAGARGGDSRLEGGSGGVIAIALLAGIAAIAVLAAVNNDDSPNSP</sequence>
<name>A0ABW4HXZ6_9SPHN</name>
<feature type="signal peptide" evidence="2">
    <location>
        <begin position="1"/>
        <end position="23"/>
    </location>
</feature>
<dbReference type="EMBL" id="JBHUDY010000001">
    <property type="protein sequence ID" value="MFD1610508.1"/>
    <property type="molecule type" value="Genomic_DNA"/>
</dbReference>
<organism evidence="3 4">
    <name type="scientific">Sphingomonas tabacisoli</name>
    <dbReference type="NCBI Taxonomy" id="2249466"/>
    <lineage>
        <taxon>Bacteria</taxon>
        <taxon>Pseudomonadati</taxon>
        <taxon>Pseudomonadota</taxon>
        <taxon>Alphaproteobacteria</taxon>
        <taxon>Sphingomonadales</taxon>
        <taxon>Sphingomonadaceae</taxon>
        <taxon>Sphingomonas</taxon>
    </lineage>
</organism>
<comment type="caution">
    <text evidence="3">The sequence shown here is derived from an EMBL/GenBank/DDBJ whole genome shotgun (WGS) entry which is preliminary data.</text>
</comment>
<protein>
    <submittedName>
        <fullName evidence="3">Uncharacterized protein</fullName>
    </submittedName>
</protein>
<feature type="transmembrane region" description="Helical" evidence="1">
    <location>
        <begin position="53"/>
        <end position="72"/>
    </location>
</feature>
<accession>A0ABW4HXZ6</accession>
<evidence type="ECO:0000256" key="2">
    <source>
        <dbReference type="SAM" id="SignalP"/>
    </source>
</evidence>
<feature type="chain" id="PRO_5046558458" evidence="2">
    <location>
        <begin position="24"/>
        <end position="81"/>
    </location>
</feature>